<dbReference type="Pfam" id="PF02954">
    <property type="entry name" value="HTH_8"/>
    <property type="match status" value="1"/>
</dbReference>
<keyword evidence="1" id="KW-0547">Nucleotide-binding</keyword>
<keyword evidence="3" id="KW-0805">Transcription regulation</keyword>
<dbReference type="PRINTS" id="PR01590">
    <property type="entry name" value="HTHFIS"/>
</dbReference>
<dbReference type="Gene3D" id="3.40.50.300">
    <property type="entry name" value="P-loop containing nucleotide triphosphate hydrolases"/>
    <property type="match status" value="1"/>
</dbReference>
<dbReference type="GO" id="GO:0005524">
    <property type="term" value="F:ATP binding"/>
    <property type="evidence" value="ECO:0007669"/>
    <property type="project" value="UniProtKB-KW"/>
</dbReference>
<dbReference type="GO" id="GO:0043565">
    <property type="term" value="F:sequence-specific DNA binding"/>
    <property type="evidence" value="ECO:0007669"/>
    <property type="project" value="InterPro"/>
</dbReference>
<dbReference type="PROSITE" id="PS00676">
    <property type="entry name" value="SIGMA54_INTERACT_2"/>
    <property type="match status" value="1"/>
</dbReference>
<dbReference type="FunFam" id="3.40.50.300:FF:000006">
    <property type="entry name" value="DNA-binding transcriptional regulator NtrC"/>
    <property type="match status" value="1"/>
</dbReference>
<feature type="compositionally biased region" description="Basic and acidic residues" evidence="6">
    <location>
        <begin position="340"/>
        <end position="349"/>
    </location>
</feature>
<dbReference type="InterPro" id="IPR009057">
    <property type="entry name" value="Homeodomain-like_sf"/>
</dbReference>
<gene>
    <name evidence="8" type="ORF">EYW47_03090</name>
</gene>
<evidence type="ECO:0000256" key="2">
    <source>
        <dbReference type="ARBA" id="ARBA00022840"/>
    </source>
</evidence>
<dbReference type="AlphaFoldDB" id="A0A4R5MHR7"/>
<keyword evidence="9" id="KW-1185">Reference proteome</keyword>
<keyword evidence="2" id="KW-0067">ATP-binding</keyword>
<dbReference type="Pfam" id="PF01590">
    <property type="entry name" value="GAF"/>
    <property type="match status" value="1"/>
</dbReference>
<evidence type="ECO:0000256" key="4">
    <source>
        <dbReference type="ARBA" id="ARBA00023125"/>
    </source>
</evidence>
<dbReference type="GO" id="GO:0006355">
    <property type="term" value="P:regulation of DNA-templated transcription"/>
    <property type="evidence" value="ECO:0007669"/>
    <property type="project" value="InterPro"/>
</dbReference>
<dbReference type="Pfam" id="PF25601">
    <property type="entry name" value="AAA_lid_14"/>
    <property type="match status" value="1"/>
</dbReference>
<keyword evidence="5" id="KW-0804">Transcription</keyword>
<dbReference type="Pfam" id="PF00158">
    <property type="entry name" value="Sigma54_activat"/>
    <property type="match status" value="1"/>
</dbReference>
<dbReference type="InterPro" id="IPR029016">
    <property type="entry name" value="GAF-like_dom_sf"/>
</dbReference>
<feature type="domain" description="Sigma-54 factor interaction" evidence="7">
    <location>
        <begin position="378"/>
        <end position="601"/>
    </location>
</feature>
<dbReference type="InterPro" id="IPR002197">
    <property type="entry name" value="HTH_Fis"/>
</dbReference>
<dbReference type="OrthoDB" id="9761705at2"/>
<evidence type="ECO:0000313" key="9">
    <source>
        <dbReference type="Proteomes" id="UP000295722"/>
    </source>
</evidence>
<dbReference type="InterPro" id="IPR003018">
    <property type="entry name" value="GAF"/>
</dbReference>
<sequence>MARLISLPERRHSALQCCSATRCQRSVKTRLETRVTRHPSATVKPPEAARADMIAQAHARSRAIGLRVSEAPDFQPLGRADLRDLIDVNRTLYAEARPVMDALHAQIVDTESMVLLTDRNGVILHSLGDTDFVEKARRVALRPGVSWAERDRGTNAIGTALVDGQPTTIHAGEHFLHANHILTCSCAPIADPWGRTLGALDVSGESHGFHKHTLALVRMSAQMIENHLFNTEFADAIRLQFHARAEFIGTLYEGLAAFGADGALLCANRSALFQFGASLAALQQRGFEALFGQPFPAFMQQLMRARGEFVPLTLPSGVRVLARGTPGAAVVGAQPAWPERAAREREKDSAGAAPMAGARTPTAAWQPTLADLDTGDARVAAVLERVARVRGRDIPVLVLGRTGTGKEWLARALHQDSPRRDAPFVALNCAALPDTLIEAELFGYEDGAFTGAKRRGSAGKIVQAHGGTLFLDEIGDMPLAQQVRLMRVLQERAVMPLGGARAVPVDLRIVCATHRDLRAMIAEGSFREDLYYRINGLAVTLPPLAERTDLDALVARVLAHVRHEIHDAPARITPEVREYFARCRWPGNLRQLANVLRTAAIMAEGEDAIDLVHLPEDLAHDCAPAESGGCADARETAALETAALETLAPQEAPVAPCAPNKEGAHVSCPARLSDWQARLIDDTLARHDGNVSAAARELGLARNTVYRHLRRR</sequence>
<dbReference type="EMBL" id="SMRP01000001">
    <property type="protein sequence ID" value="TDG26350.1"/>
    <property type="molecule type" value="Genomic_DNA"/>
</dbReference>
<dbReference type="PROSITE" id="PS50045">
    <property type="entry name" value="SIGMA54_INTERACT_4"/>
    <property type="match status" value="1"/>
</dbReference>
<dbReference type="SUPFAM" id="SSF46689">
    <property type="entry name" value="Homeodomain-like"/>
    <property type="match status" value="1"/>
</dbReference>
<dbReference type="Proteomes" id="UP000295722">
    <property type="component" value="Unassembled WGS sequence"/>
</dbReference>
<dbReference type="Gene3D" id="1.10.10.60">
    <property type="entry name" value="Homeodomain-like"/>
    <property type="match status" value="1"/>
</dbReference>
<dbReference type="Gene3D" id="3.30.450.40">
    <property type="match status" value="1"/>
</dbReference>
<dbReference type="SUPFAM" id="SSF55781">
    <property type="entry name" value="GAF domain-like"/>
    <property type="match status" value="1"/>
</dbReference>
<dbReference type="InterPro" id="IPR025944">
    <property type="entry name" value="Sigma_54_int_dom_CS"/>
</dbReference>
<organism evidence="8 9">
    <name type="scientific">Paraburkholderia silviterrae</name>
    <dbReference type="NCBI Taxonomy" id="2528715"/>
    <lineage>
        <taxon>Bacteria</taxon>
        <taxon>Pseudomonadati</taxon>
        <taxon>Pseudomonadota</taxon>
        <taxon>Betaproteobacteria</taxon>
        <taxon>Burkholderiales</taxon>
        <taxon>Burkholderiaceae</taxon>
        <taxon>Paraburkholderia</taxon>
    </lineage>
</organism>
<proteinExistence type="predicted"/>
<dbReference type="SMART" id="SM00382">
    <property type="entry name" value="AAA"/>
    <property type="match status" value="1"/>
</dbReference>
<dbReference type="PANTHER" id="PTHR32071">
    <property type="entry name" value="TRANSCRIPTIONAL REGULATORY PROTEIN"/>
    <property type="match status" value="1"/>
</dbReference>
<evidence type="ECO:0000256" key="5">
    <source>
        <dbReference type="ARBA" id="ARBA00023163"/>
    </source>
</evidence>
<evidence type="ECO:0000256" key="1">
    <source>
        <dbReference type="ARBA" id="ARBA00022741"/>
    </source>
</evidence>
<dbReference type="CDD" id="cd00009">
    <property type="entry name" value="AAA"/>
    <property type="match status" value="1"/>
</dbReference>
<protein>
    <submittedName>
        <fullName evidence="8">Sigma-54-dependent Fis family transcriptional regulator</fullName>
    </submittedName>
</protein>
<dbReference type="InterPro" id="IPR058031">
    <property type="entry name" value="AAA_lid_NorR"/>
</dbReference>
<dbReference type="InterPro" id="IPR027417">
    <property type="entry name" value="P-loop_NTPase"/>
</dbReference>
<evidence type="ECO:0000313" key="8">
    <source>
        <dbReference type="EMBL" id="TDG26350.1"/>
    </source>
</evidence>
<reference evidence="8 9" key="1">
    <citation type="submission" date="2019-03" db="EMBL/GenBank/DDBJ databases">
        <title>Paraburkholderia sp. 4M-K11, isolated from subtropical forest soil.</title>
        <authorList>
            <person name="Gao Z.-H."/>
            <person name="Qiu L.-H."/>
        </authorList>
    </citation>
    <scope>NUCLEOTIDE SEQUENCE [LARGE SCALE GENOMIC DNA]</scope>
    <source>
        <strain evidence="8 9">4M-K11</strain>
    </source>
</reference>
<dbReference type="PANTHER" id="PTHR32071:SF77">
    <property type="entry name" value="TRANSCRIPTIONAL REGULATORY PROTEIN"/>
    <property type="match status" value="1"/>
</dbReference>
<dbReference type="InterPro" id="IPR003593">
    <property type="entry name" value="AAA+_ATPase"/>
</dbReference>
<feature type="region of interest" description="Disordered" evidence="6">
    <location>
        <begin position="332"/>
        <end position="360"/>
    </location>
</feature>
<comment type="caution">
    <text evidence="8">The sequence shown here is derived from an EMBL/GenBank/DDBJ whole genome shotgun (WGS) entry which is preliminary data.</text>
</comment>
<dbReference type="InterPro" id="IPR025943">
    <property type="entry name" value="Sigma_54_int_dom_ATP-bd_2"/>
</dbReference>
<dbReference type="PROSITE" id="PS00688">
    <property type="entry name" value="SIGMA54_INTERACT_3"/>
    <property type="match status" value="1"/>
</dbReference>
<dbReference type="Gene3D" id="1.10.8.60">
    <property type="match status" value="1"/>
</dbReference>
<evidence type="ECO:0000256" key="3">
    <source>
        <dbReference type="ARBA" id="ARBA00023015"/>
    </source>
</evidence>
<dbReference type="SUPFAM" id="SSF52540">
    <property type="entry name" value="P-loop containing nucleoside triphosphate hydrolases"/>
    <property type="match status" value="1"/>
</dbReference>
<evidence type="ECO:0000256" key="6">
    <source>
        <dbReference type="SAM" id="MobiDB-lite"/>
    </source>
</evidence>
<accession>A0A4R5MHR7</accession>
<evidence type="ECO:0000259" key="7">
    <source>
        <dbReference type="PROSITE" id="PS50045"/>
    </source>
</evidence>
<dbReference type="InterPro" id="IPR002078">
    <property type="entry name" value="Sigma_54_int"/>
</dbReference>
<name>A0A4R5MHR7_9BURK</name>
<keyword evidence="4" id="KW-0238">DNA-binding</keyword>